<name>X0SH78_9ZZZZ</name>
<organism evidence="2">
    <name type="scientific">marine sediment metagenome</name>
    <dbReference type="NCBI Taxonomy" id="412755"/>
    <lineage>
        <taxon>unclassified sequences</taxon>
        <taxon>metagenomes</taxon>
        <taxon>ecological metagenomes</taxon>
    </lineage>
</organism>
<evidence type="ECO:0000256" key="1">
    <source>
        <dbReference type="SAM" id="Phobius"/>
    </source>
</evidence>
<gene>
    <name evidence="2" type="ORF">S01H1_03824</name>
</gene>
<accession>X0SH78</accession>
<proteinExistence type="predicted"/>
<keyword evidence="1" id="KW-0472">Membrane</keyword>
<protein>
    <submittedName>
        <fullName evidence="2">Uncharacterized protein</fullName>
    </submittedName>
</protein>
<keyword evidence="1" id="KW-0812">Transmembrane</keyword>
<sequence length="46" mass="5110">MLSLMSTTTPILNSEVAVVILIVSLILVFVSIGVIEWFIDRIYGDK</sequence>
<feature type="transmembrane region" description="Helical" evidence="1">
    <location>
        <begin position="16"/>
        <end position="39"/>
    </location>
</feature>
<reference evidence="2" key="1">
    <citation type="journal article" date="2014" name="Front. Microbiol.">
        <title>High frequency of phylogenetically diverse reductive dehalogenase-homologous genes in deep subseafloor sedimentary metagenomes.</title>
        <authorList>
            <person name="Kawai M."/>
            <person name="Futagami T."/>
            <person name="Toyoda A."/>
            <person name="Takaki Y."/>
            <person name="Nishi S."/>
            <person name="Hori S."/>
            <person name="Arai W."/>
            <person name="Tsubouchi T."/>
            <person name="Morono Y."/>
            <person name="Uchiyama I."/>
            <person name="Ito T."/>
            <person name="Fujiyama A."/>
            <person name="Inagaki F."/>
            <person name="Takami H."/>
        </authorList>
    </citation>
    <scope>NUCLEOTIDE SEQUENCE</scope>
    <source>
        <strain evidence="2">Expedition CK06-06</strain>
    </source>
</reference>
<evidence type="ECO:0000313" key="2">
    <source>
        <dbReference type="EMBL" id="GAF80369.1"/>
    </source>
</evidence>
<keyword evidence="1" id="KW-1133">Transmembrane helix</keyword>
<dbReference type="AlphaFoldDB" id="X0SH78"/>
<comment type="caution">
    <text evidence="2">The sequence shown here is derived from an EMBL/GenBank/DDBJ whole genome shotgun (WGS) entry which is preliminary data.</text>
</comment>
<dbReference type="EMBL" id="BARS01002049">
    <property type="protein sequence ID" value="GAF80369.1"/>
    <property type="molecule type" value="Genomic_DNA"/>
</dbReference>